<organism evidence="16 17">
    <name type="scientific">Mangrovicoccus algicola</name>
    <dbReference type="NCBI Taxonomy" id="2771008"/>
    <lineage>
        <taxon>Bacteria</taxon>
        <taxon>Pseudomonadati</taxon>
        <taxon>Pseudomonadota</taxon>
        <taxon>Alphaproteobacteria</taxon>
        <taxon>Rhodobacterales</taxon>
        <taxon>Paracoccaceae</taxon>
        <taxon>Mangrovicoccus</taxon>
    </lineage>
</organism>
<evidence type="ECO:0000259" key="15">
    <source>
        <dbReference type="PROSITE" id="PS50198"/>
    </source>
</evidence>
<reference evidence="16" key="1">
    <citation type="submission" date="2020-09" db="EMBL/GenBank/DDBJ databases">
        <title>A novel bacterium of genus Mangrovicoccus, isolated from South China Sea.</title>
        <authorList>
            <person name="Huang H."/>
            <person name="Mo K."/>
            <person name="Hu Y."/>
        </authorList>
    </citation>
    <scope>NUCLEOTIDE SEQUENCE</scope>
    <source>
        <strain evidence="16">HB182678</strain>
    </source>
</reference>
<evidence type="ECO:0000256" key="6">
    <source>
        <dbReference type="ARBA" id="ARBA00022989"/>
    </source>
</evidence>
<dbReference type="EMBL" id="JACVXA010000089">
    <property type="protein sequence ID" value="MBE3640377.1"/>
    <property type="molecule type" value="Genomic_DNA"/>
</dbReference>
<evidence type="ECO:0000256" key="1">
    <source>
        <dbReference type="ARBA" id="ARBA00004382"/>
    </source>
</evidence>
<keyword evidence="6" id="KW-1133">Transmembrane helix</keyword>
<keyword evidence="17" id="KW-1185">Reference proteome</keyword>
<dbReference type="Pfam" id="PF13624">
    <property type="entry name" value="SurA_N_3"/>
    <property type="match status" value="1"/>
</dbReference>
<dbReference type="Proteomes" id="UP000609121">
    <property type="component" value="Unassembled WGS sequence"/>
</dbReference>
<keyword evidence="14 16" id="KW-0413">Isomerase</keyword>
<accession>A0A8J7CZ41</accession>
<evidence type="ECO:0000256" key="10">
    <source>
        <dbReference type="ARBA" id="ARBA00031484"/>
    </source>
</evidence>
<evidence type="ECO:0000256" key="4">
    <source>
        <dbReference type="ARBA" id="ARBA00022519"/>
    </source>
</evidence>
<name>A0A8J7CZ41_9RHOB</name>
<dbReference type="GO" id="GO:0005886">
    <property type="term" value="C:plasma membrane"/>
    <property type="evidence" value="ECO:0007669"/>
    <property type="project" value="UniProtKB-SubCell"/>
</dbReference>
<dbReference type="SUPFAM" id="SSF109998">
    <property type="entry name" value="Triger factor/SurA peptide-binding domain-like"/>
    <property type="match status" value="1"/>
</dbReference>
<keyword evidence="8" id="KW-0143">Chaperone</keyword>
<evidence type="ECO:0000256" key="2">
    <source>
        <dbReference type="ARBA" id="ARBA00018370"/>
    </source>
</evidence>
<keyword evidence="5" id="KW-0812">Transmembrane</keyword>
<dbReference type="Gene3D" id="1.10.4030.10">
    <property type="entry name" value="Porin chaperone SurA, peptide-binding domain"/>
    <property type="match status" value="1"/>
</dbReference>
<dbReference type="InterPro" id="IPR027304">
    <property type="entry name" value="Trigger_fact/SurA_dom_sf"/>
</dbReference>
<evidence type="ECO:0000256" key="12">
    <source>
        <dbReference type="ARBA" id="ARBA00040743"/>
    </source>
</evidence>
<evidence type="ECO:0000256" key="5">
    <source>
        <dbReference type="ARBA" id="ARBA00022692"/>
    </source>
</evidence>
<evidence type="ECO:0000256" key="3">
    <source>
        <dbReference type="ARBA" id="ARBA00022475"/>
    </source>
</evidence>
<dbReference type="Gene3D" id="3.10.50.40">
    <property type="match status" value="1"/>
</dbReference>
<evidence type="ECO:0000256" key="8">
    <source>
        <dbReference type="ARBA" id="ARBA00023186"/>
    </source>
</evidence>
<keyword evidence="4" id="KW-0997">Cell inner membrane</keyword>
<dbReference type="AlphaFoldDB" id="A0A8J7CZ41"/>
<dbReference type="PANTHER" id="PTHR47529">
    <property type="entry name" value="PEPTIDYL-PROLYL CIS-TRANS ISOMERASE D"/>
    <property type="match status" value="1"/>
</dbReference>
<evidence type="ECO:0000256" key="13">
    <source>
        <dbReference type="ARBA" id="ARBA00042775"/>
    </source>
</evidence>
<dbReference type="InterPro" id="IPR046357">
    <property type="entry name" value="PPIase_dom_sf"/>
</dbReference>
<evidence type="ECO:0000313" key="17">
    <source>
        <dbReference type="Proteomes" id="UP000609121"/>
    </source>
</evidence>
<comment type="subcellular location">
    <subcellularLocation>
        <location evidence="1">Cell inner membrane</location>
        <topology evidence="1">Single-pass type II membrane protein</topology>
        <orientation evidence="1">Periplasmic side</orientation>
    </subcellularLocation>
</comment>
<evidence type="ECO:0000256" key="14">
    <source>
        <dbReference type="PROSITE-ProRule" id="PRU00278"/>
    </source>
</evidence>
<dbReference type="InterPro" id="IPR052029">
    <property type="entry name" value="PpiD_chaperone"/>
</dbReference>
<keyword evidence="7" id="KW-0472">Membrane</keyword>
<evidence type="ECO:0000256" key="9">
    <source>
        <dbReference type="ARBA" id="ARBA00030642"/>
    </source>
</evidence>
<protein>
    <recommendedName>
        <fullName evidence="2">Parvulin-like PPIase</fullName>
    </recommendedName>
    <alternativeName>
        <fullName evidence="9">Peptidyl-prolyl cis-trans isomerase plp</fullName>
    </alternativeName>
    <alternativeName>
        <fullName evidence="12">Periplasmic chaperone PpiD</fullName>
    </alternativeName>
    <alternativeName>
        <fullName evidence="13">Periplasmic folding chaperone</fullName>
    </alternativeName>
    <alternativeName>
        <fullName evidence="10">Rotamase plp</fullName>
    </alternativeName>
</protein>
<dbReference type="RefSeq" id="WP_193186411.1">
    <property type="nucleotide sequence ID" value="NZ_JACVXA010000089.1"/>
</dbReference>
<sequence>MAKRDTTDKPKGKSKLSNILVLVLLGVLLLGLGGYGVTGFNTQVRSVGNVGETPIDAATYHGLLRQRMDQVTQQTGEAMTFAEAEQMGLAQAVLQQVVSTAALQETARRADLSVGDAEVARRIAQVPAFQGMNGEFDRDAYRDILDRSGRTVAGFEESVRREAAADLLQRALLNGLTPPAIYGETLLGYVGEARSVSWAAIPETLLEAQPEAPTEEEVQAWYEANADQFTLPERKQITYAWLSAEMMLDQVELSDADLRAGYEARSAEFSRPERRMVDRLGFADLDAAQAALEAIEAGETSFDALIADRGLAEGDVDLGTITRGVLTPEAGEAVFALEDTGIAGPVMSAVGPALFRVNAIMTAQETSFEEALPQLREEMALARAAELIRGEIDPLDDELAGGATLEDLAADTPMQTGTVTWDGETVPSDDPAAQPEFMNAAAAATEGDFPEITTTESGLVFALRVDAVLPSELRPLEEVRAEAEEGAAAQKRADALAALGDTLKSRLDAGEDFAALGLEPQSRDGLTRQAPAFDLPGPVLQTLYDLEAGETAVATGPEGAWLLRVDGVTPPDMTTADARAALEQVRQETTMAVADDILNQLAREETQKDGLDLNQTALTAIHNALR</sequence>
<dbReference type="PANTHER" id="PTHR47529:SF1">
    <property type="entry name" value="PERIPLASMIC CHAPERONE PPID"/>
    <property type="match status" value="1"/>
</dbReference>
<dbReference type="PROSITE" id="PS50198">
    <property type="entry name" value="PPIC_PPIASE_2"/>
    <property type="match status" value="1"/>
</dbReference>
<evidence type="ECO:0000256" key="7">
    <source>
        <dbReference type="ARBA" id="ARBA00023136"/>
    </source>
</evidence>
<keyword evidence="14" id="KW-0697">Rotamase</keyword>
<dbReference type="SUPFAM" id="SSF54534">
    <property type="entry name" value="FKBP-like"/>
    <property type="match status" value="1"/>
</dbReference>
<evidence type="ECO:0000256" key="11">
    <source>
        <dbReference type="ARBA" id="ARBA00038408"/>
    </source>
</evidence>
<gene>
    <name evidence="16" type="ORF">ICN82_19410</name>
</gene>
<keyword evidence="3" id="KW-1003">Cell membrane</keyword>
<comment type="caution">
    <text evidence="16">The sequence shown here is derived from an EMBL/GenBank/DDBJ whole genome shotgun (WGS) entry which is preliminary data.</text>
</comment>
<evidence type="ECO:0000313" key="16">
    <source>
        <dbReference type="EMBL" id="MBE3640377.1"/>
    </source>
</evidence>
<dbReference type="Pfam" id="PF13145">
    <property type="entry name" value="Rotamase_2"/>
    <property type="match status" value="1"/>
</dbReference>
<dbReference type="GO" id="GO:0003755">
    <property type="term" value="F:peptidyl-prolyl cis-trans isomerase activity"/>
    <property type="evidence" value="ECO:0007669"/>
    <property type="project" value="UniProtKB-KW"/>
</dbReference>
<comment type="similarity">
    <text evidence="11">Belongs to the PpiD chaperone family.</text>
</comment>
<proteinExistence type="inferred from homology"/>
<dbReference type="InterPro" id="IPR000297">
    <property type="entry name" value="PPIase_PpiC"/>
</dbReference>
<feature type="domain" description="PpiC" evidence="15">
    <location>
        <begin position="272"/>
        <end position="359"/>
    </location>
</feature>